<organism evidence="4">
    <name type="scientific">Culicoides sonorensis</name>
    <name type="common">Biting midge</name>
    <dbReference type="NCBI Taxonomy" id="179676"/>
    <lineage>
        <taxon>Eukaryota</taxon>
        <taxon>Metazoa</taxon>
        <taxon>Ecdysozoa</taxon>
        <taxon>Arthropoda</taxon>
        <taxon>Hexapoda</taxon>
        <taxon>Insecta</taxon>
        <taxon>Pterygota</taxon>
        <taxon>Neoptera</taxon>
        <taxon>Endopterygota</taxon>
        <taxon>Diptera</taxon>
        <taxon>Nematocera</taxon>
        <taxon>Chironomoidea</taxon>
        <taxon>Ceratopogonidae</taxon>
        <taxon>Ceratopogoninae</taxon>
        <taxon>Culicoides</taxon>
        <taxon>Monoculicoides</taxon>
    </lineage>
</organism>
<dbReference type="VEuPathDB" id="VectorBase:CSON008512"/>
<name>A0A336MWH7_CULSO</name>
<dbReference type="SMART" id="SM00252">
    <property type="entry name" value="SH2"/>
    <property type="match status" value="1"/>
</dbReference>
<dbReference type="PROSITE" id="PS50001">
    <property type="entry name" value="SH2"/>
    <property type="match status" value="1"/>
</dbReference>
<dbReference type="Pfam" id="PF00017">
    <property type="entry name" value="SH2"/>
    <property type="match status" value="1"/>
</dbReference>
<evidence type="ECO:0000313" key="4">
    <source>
        <dbReference type="EMBL" id="SSX34742.1"/>
    </source>
</evidence>
<protein>
    <submittedName>
        <fullName evidence="4">CSON008512 protein</fullName>
    </submittedName>
</protein>
<dbReference type="InterPro" id="IPR000980">
    <property type="entry name" value="SH2"/>
</dbReference>
<evidence type="ECO:0000256" key="2">
    <source>
        <dbReference type="SAM" id="MobiDB-lite"/>
    </source>
</evidence>
<feature type="region of interest" description="Disordered" evidence="2">
    <location>
        <begin position="180"/>
        <end position="224"/>
    </location>
</feature>
<evidence type="ECO:0000256" key="1">
    <source>
        <dbReference type="PROSITE-ProRule" id="PRU00191"/>
    </source>
</evidence>
<sequence>MIMQTDISRMRIESNTSSATAVAGHQHHHLSFVHNNGGSSGGGGGISCGSTSNHARAINLFQTSRNMTMSHHKKMSCDDDDDLNRIESASESDENAIELKNSCRRLMEKPPLVKRLTMGLLRAAEDRSPLVHTSSLTHGTVPYSQDGYVNEGVICDPERIIATTFGDSCRDTLNQFNSHINSNSSNNNNNNSDGNDSGKPCMLQNGDRTQQQFQQQAGNRGEGNNEFEYKRNIFHETHNNVNIHHFPVVPIRNDSLSLYEQNELKGASWFQAGIPREISLEVLSRQPPGAFLVRQSTTKIGCFALSLRVPPPAPKVAHYLILRTIRGYKIKGFTKEFSTLTALITHHSVMPELLPVPLSLPRNYMNVSSKQSGDFEYGDIRNVMQSSGNSK</sequence>
<reference evidence="4" key="1">
    <citation type="submission" date="2018-07" db="EMBL/GenBank/DDBJ databases">
        <authorList>
            <person name="Quirk P.G."/>
            <person name="Krulwich T.A."/>
        </authorList>
    </citation>
    <scope>NUCLEOTIDE SEQUENCE</scope>
</reference>
<dbReference type="AlphaFoldDB" id="A0A336MWH7"/>
<dbReference type="Gene3D" id="3.30.505.10">
    <property type="entry name" value="SH2 domain"/>
    <property type="match status" value="1"/>
</dbReference>
<evidence type="ECO:0000259" key="3">
    <source>
        <dbReference type="PROSITE" id="PS50001"/>
    </source>
</evidence>
<dbReference type="PRINTS" id="PR00401">
    <property type="entry name" value="SH2DOMAIN"/>
</dbReference>
<dbReference type="SUPFAM" id="SSF55550">
    <property type="entry name" value="SH2 domain"/>
    <property type="match status" value="1"/>
</dbReference>
<feature type="domain" description="SH2" evidence="3">
    <location>
        <begin position="269"/>
        <end position="362"/>
    </location>
</feature>
<dbReference type="InterPro" id="IPR036860">
    <property type="entry name" value="SH2_dom_sf"/>
</dbReference>
<dbReference type="PANTHER" id="PTHR15832">
    <property type="entry name" value="SHC (SRC HOMOLOGY DOMAIN C-TERMINAL) ADAPTOR HOMOLOG"/>
    <property type="match status" value="1"/>
</dbReference>
<dbReference type="EMBL" id="UFQT01003214">
    <property type="protein sequence ID" value="SSX34742.1"/>
    <property type="molecule type" value="Genomic_DNA"/>
</dbReference>
<keyword evidence="1" id="KW-0727">SH2 domain</keyword>
<feature type="compositionally biased region" description="Low complexity" evidence="2">
    <location>
        <begin position="181"/>
        <end position="198"/>
    </location>
</feature>
<accession>A0A336MWH7</accession>
<gene>
    <name evidence="4" type="primary">CSON008512</name>
</gene>
<dbReference type="PANTHER" id="PTHR15832:SF2">
    <property type="entry name" value="SH2 DOMAIN-CONTAINING PROTEIN"/>
    <property type="match status" value="1"/>
</dbReference>
<proteinExistence type="predicted"/>